<name>A0A699IPH8_TANCI</name>
<feature type="region of interest" description="Disordered" evidence="1">
    <location>
        <begin position="31"/>
        <end position="69"/>
    </location>
</feature>
<evidence type="ECO:0000256" key="1">
    <source>
        <dbReference type="SAM" id="MobiDB-lite"/>
    </source>
</evidence>
<feature type="non-terminal residue" evidence="2">
    <location>
        <position position="1"/>
    </location>
</feature>
<dbReference type="AlphaFoldDB" id="A0A699IPH8"/>
<protein>
    <submittedName>
        <fullName evidence="2">Uncharacterized protein</fullName>
    </submittedName>
</protein>
<comment type="caution">
    <text evidence="2">The sequence shown here is derived from an EMBL/GenBank/DDBJ whole genome shotgun (WGS) entry which is preliminary data.</text>
</comment>
<organism evidence="2">
    <name type="scientific">Tanacetum cinerariifolium</name>
    <name type="common">Dalmatian daisy</name>
    <name type="synonym">Chrysanthemum cinerariifolium</name>
    <dbReference type="NCBI Taxonomy" id="118510"/>
    <lineage>
        <taxon>Eukaryota</taxon>
        <taxon>Viridiplantae</taxon>
        <taxon>Streptophyta</taxon>
        <taxon>Embryophyta</taxon>
        <taxon>Tracheophyta</taxon>
        <taxon>Spermatophyta</taxon>
        <taxon>Magnoliopsida</taxon>
        <taxon>eudicotyledons</taxon>
        <taxon>Gunneridae</taxon>
        <taxon>Pentapetalae</taxon>
        <taxon>asterids</taxon>
        <taxon>campanulids</taxon>
        <taxon>Asterales</taxon>
        <taxon>Asteraceae</taxon>
        <taxon>Asteroideae</taxon>
        <taxon>Anthemideae</taxon>
        <taxon>Anthemidinae</taxon>
        <taxon>Tanacetum</taxon>
    </lineage>
</organism>
<reference evidence="2" key="1">
    <citation type="journal article" date="2019" name="Sci. Rep.">
        <title>Draft genome of Tanacetum cinerariifolium, the natural source of mosquito coil.</title>
        <authorList>
            <person name="Yamashiro T."/>
            <person name="Shiraishi A."/>
            <person name="Satake H."/>
            <person name="Nakayama K."/>
        </authorList>
    </citation>
    <scope>NUCLEOTIDE SEQUENCE</scope>
</reference>
<feature type="compositionally biased region" description="Basic and acidic residues" evidence="1">
    <location>
        <begin position="48"/>
        <end position="67"/>
    </location>
</feature>
<evidence type="ECO:0000313" key="2">
    <source>
        <dbReference type="EMBL" id="GEZ68460.1"/>
    </source>
</evidence>
<gene>
    <name evidence="2" type="ORF">Tci_540433</name>
</gene>
<accession>A0A699IPH8</accession>
<proteinExistence type="predicted"/>
<sequence length="189" mass="22620">AIERVKLLAELIDNRKKLQAAQRYEAIRIKPQTMSQKNKKAGLNLQEESSKRQKTEKGSESTKEPKANEISQEDLQQMMMIVQVEEVYVEALQRFDRDDLVRLWDLVKERFSTTEPTDDKEKALWVKLKRLFELDNDDILWKLQRVNHKFKRGLFEIKASEISTAEYMHFYYWLKILLLMKIRENNLSQ</sequence>
<dbReference type="EMBL" id="BKCJ010309783">
    <property type="protein sequence ID" value="GEZ68460.1"/>
    <property type="molecule type" value="Genomic_DNA"/>
</dbReference>